<evidence type="ECO:0000313" key="6">
    <source>
        <dbReference type="EMBL" id="MBB4152329.1"/>
    </source>
</evidence>
<keyword evidence="7" id="KW-1185">Reference proteome</keyword>
<name>A0A840F3E2_9SPHN</name>
<gene>
    <name evidence="6" type="ORF">GGQ80_000205</name>
</gene>
<keyword evidence="6" id="KW-0966">Cell projection</keyword>
<dbReference type="InterPro" id="IPR042187">
    <property type="entry name" value="Flagellin_C_sub2"/>
</dbReference>
<reference evidence="6 7" key="1">
    <citation type="submission" date="2020-08" db="EMBL/GenBank/DDBJ databases">
        <title>Genomic Encyclopedia of Type Strains, Phase IV (KMG-IV): sequencing the most valuable type-strain genomes for metagenomic binning, comparative biology and taxonomic classification.</title>
        <authorList>
            <person name="Goeker M."/>
        </authorList>
    </citation>
    <scope>NUCLEOTIDE SEQUENCE [LARGE SCALE GENOMIC DNA]</scope>
    <source>
        <strain evidence="6 7">YC6723</strain>
    </source>
</reference>
<comment type="caution">
    <text evidence="6">The sequence shown here is derived from an EMBL/GenBank/DDBJ whole genome shotgun (WGS) entry which is preliminary data.</text>
</comment>
<keyword evidence="2 3" id="KW-0975">Bacterial flagellum</keyword>
<dbReference type="Proteomes" id="UP000529795">
    <property type="component" value="Unassembled WGS sequence"/>
</dbReference>
<keyword evidence="3" id="KW-0964">Secreted</keyword>
<dbReference type="PRINTS" id="PR00207">
    <property type="entry name" value="FLAGELLIN"/>
</dbReference>
<dbReference type="GO" id="GO:0009288">
    <property type="term" value="C:bacterial-type flagellum"/>
    <property type="evidence" value="ECO:0007669"/>
    <property type="project" value="UniProtKB-SubCell"/>
</dbReference>
<evidence type="ECO:0000259" key="5">
    <source>
        <dbReference type="Pfam" id="PF00700"/>
    </source>
</evidence>
<protein>
    <recommendedName>
        <fullName evidence="3">Flagellin</fullName>
    </recommendedName>
</protein>
<evidence type="ECO:0000256" key="1">
    <source>
        <dbReference type="ARBA" id="ARBA00005709"/>
    </source>
</evidence>
<keyword evidence="6" id="KW-0969">Cilium</keyword>
<dbReference type="Gene3D" id="6.10.10.10">
    <property type="entry name" value="Flagellar export chaperone, C-terminal domain"/>
    <property type="match status" value="1"/>
</dbReference>
<comment type="subcellular location">
    <subcellularLocation>
        <location evidence="3">Secreted</location>
    </subcellularLocation>
    <subcellularLocation>
        <location evidence="3">Bacterial flagellum</location>
    </subcellularLocation>
</comment>
<accession>A0A840F3E2</accession>
<evidence type="ECO:0000259" key="4">
    <source>
        <dbReference type="Pfam" id="PF00669"/>
    </source>
</evidence>
<evidence type="ECO:0000313" key="7">
    <source>
        <dbReference type="Proteomes" id="UP000529795"/>
    </source>
</evidence>
<evidence type="ECO:0000256" key="2">
    <source>
        <dbReference type="ARBA" id="ARBA00023143"/>
    </source>
</evidence>
<dbReference type="Gene3D" id="1.20.1330.10">
    <property type="entry name" value="f41 fragment of flagellin, N-terminal domain"/>
    <property type="match status" value="1"/>
</dbReference>
<dbReference type="InterPro" id="IPR046358">
    <property type="entry name" value="Flagellin_C"/>
</dbReference>
<dbReference type="EMBL" id="JACIEV010000001">
    <property type="protein sequence ID" value="MBB4152329.1"/>
    <property type="molecule type" value="Genomic_DNA"/>
</dbReference>
<dbReference type="GO" id="GO:0005576">
    <property type="term" value="C:extracellular region"/>
    <property type="evidence" value="ECO:0007669"/>
    <property type="project" value="UniProtKB-SubCell"/>
</dbReference>
<dbReference type="PANTHER" id="PTHR42792">
    <property type="entry name" value="FLAGELLIN"/>
    <property type="match status" value="1"/>
</dbReference>
<feature type="domain" description="Flagellin N-terminal" evidence="4">
    <location>
        <begin position="4"/>
        <end position="140"/>
    </location>
</feature>
<dbReference type="InterPro" id="IPR001492">
    <property type="entry name" value="Flagellin"/>
</dbReference>
<feature type="domain" description="Flagellin C-terminal" evidence="5">
    <location>
        <begin position="458"/>
        <end position="542"/>
    </location>
</feature>
<dbReference type="GO" id="GO:0005198">
    <property type="term" value="F:structural molecule activity"/>
    <property type="evidence" value="ECO:0007669"/>
    <property type="project" value="UniProtKB-UniRule"/>
</dbReference>
<dbReference type="SUPFAM" id="SSF64518">
    <property type="entry name" value="Phase 1 flagellin"/>
    <property type="match status" value="1"/>
</dbReference>
<comment type="similarity">
    <text evidence="1 3">Belongs to the bacterial flagellin family.</text>
</comment>
<evidence type="ECO:0000256" key="3">
    <source>
        <dbReference type="RuleBase" id="RU362073"/>
    </source>
</evidence>
<organism evidence="6 7">
    <name type="scientific">Sphingomonas jinjuensis</name>
    <dbReference type="NCBI Taxonomy" id="535907"/>
    <lineage>
        <taxon>Bacteria</taxon>
        <taxon>Pseudomonadati</taxon>
        <taxon>Pseudomonadota</taxon>
        <taxon>Alphaproteobacteria</taxon>
        <taxon>Sphingomonadales</taxon>
        <taxon>Sphingomonadaceae</taxon>
        <taxon>Sphingomonas</taxon>
    </lineage>
</organism>
<dbReference type="PANTHER" id="PTHR42792:SF2">
    <property type="entry name" value="FLAGELLIN"/>
    <property type="match status" value="1"/>
</dbReference>
<dbReference type="AlphaFoldDB" id="A0A840F3E2"/>
<comment type="function">
    <text evidence="3">Flagellin is the subunit protein which polymerizes to form the filaments of bacterial flagella.</text>
</comment>
<dbReference type="Gene3D" id="3.30.70.2120">
    <property type="match status" value="2"/>
</dbReference>
<proteinExistence type="inferred from homology"/>
<sequence length="543" mass="53481">MTVIGTNSSALRAANASMGANQALSTAMERLSTGKRINSAKDDAAGLAIASRMNSQIKSMAVAVRNANDGISMAQTAEGALGEVTSMLQRMKELATQSANGTLGTSERAALQSEVTQLTSQINDISKSTNFNGLNLLDGSVKNLKLQVGTNATNTVSVSLAGASTDDLGLANKGQSITGRVTGGAVGATLLINGQVAFTGGTTVATSNAAKDLASKINANSALGVTATASNSYSTTGAVSGAIAAGTINGKAIGAQTDAASLVKTINSNAATYGVTAEIETDGRITLSNTDGSEISASGSAFGTVSAQQGFVSMTNKDGSALTISSTVATDLSRTGLNASDGQSITGAAVTQDVALAAGALKINGVAVGAAAATSSGTPTAQAALYITAINAVTSTSGVVASAGTTAGSIVLSSQNGGPIRIEGSSPGTAGLNASGGSGNESMPVDISSQAGASNAMSQIDAALDKVSSVRGNLGAVQSRLQTTVNNLTTTTTNLSDAKSRIEDTDFSAESTALAKANILSQASTAMLAQANQSQQSVLQLLK</sequence>
<keyword evidence="6" id="KW-0282">Flagellum</keyword>
<dbReference type="Pfam" id="PF00700">
    <property type="entry name" value="Flagellin_C"/>
    <property type="match status" value="1"/>
</dbReference>
<dbReference type="InterPro" id="IPR001029">
    <property type="entry name" value="Flagellin_N"/>
</dbReference>
<dbReference type="Pfam" id="PF00669">
    <property type="entry name" value="Flagellin_N"/>
    <property type="match status" value="1"/>
</dbReference>